<protein>
    <submittedName>
        <fullName evidence="3">Uncharacterized protein</fullName>
    </submittedName>
</protein>
<reference evidence="3 4" key="1">
    <citation type="submission" date="2014-10" db="EMBL/GenBank/DDBJ databases">
        <title>Genome sequence of Novosphingobium malaysiense MUSC 273(T).</title>
        <authorList>
            <person name="Lee L.-H."/>
        </authorList>
    </citation>
    <scope>NUCLEOTIDE SEQUENCE [LARGE SCALE GENOMIC DNA]</scope>
    <source>
        <strain evidence="3 4">MUSC 273</strain>
    </source>
</reference>
<name>A0A0B1ZM25_9SPHN</name>
<evidence type="ECO:0000256" key="1">
    <source>
        <dbReference type="SAM" id="MobiDB-lite"/>
    </source>
</evidence>
<dbReference type="OrthoDB" id="4495524at2"/>
<feature type="chain" id="PRO_5002065207" evidence="2">
    <location>
        <begin position="26"/>
        <end position="488"/>
    </location>
</feature>
<sequence>MLAHKLVPVATAAAISLAIAGPASASDPGALPATQAMAKADPLPPLPMPKHPFQNNDGYAGAHADSYNSAVIPAAGPLSKDTTIHAYRSKQVPAFCSTQHFDSKGRVITLCVGTHNPGKLLLLDPATLDVLAEQQLPPMAGYYFKLDEKGRVVLPAGDLSIRKYEIDESSGAPKWRLVRNFDIGAAVPAAKRVPWSIPLDIVADWQDNWWFVIMQPATVGYVTPAGKVHFVRLEGENIANGIAADPDGVYFVTDTYLYGMRAEASGPKTFMKFAYETGTGDAGPGAGQLGTDDTGELDKGSGTTPTIFGNKLIAFGDTADPRPNAVVYRIDDVPDKDRLVCKVPLFKPGRAVLENSFIGYDHSLVVENNKGMTMGGDSSEGEPGFVRIDVRKDLSGCDTVWENYEVRAGTGAKLSTGNGMIYVHELLKGTADDWYLTAIDFRTGDVAWRKYLGKGLDWDNALLTLSISPNGLLTSGMYGGVVSAKDAK</sequence>
<evidence type="ECO:0000313" key="3">
    <source>
        <dbReference type="EMBL" id="KHK90389.1"/>
    </source>
</evidence>
<dbReference type="EMBL" id="JTDI01000005">
    <property type="protein sequence ID" value="KHK90389.1"/>
    <property type="molecule type" value="Genomic_DNA"/>
</dbReference>
<evidence type="ECO:0000256" key="2">
    <source>
        <dbReference type="SAM" id="SignalP"/>
    </source>
</evidence>
<dbReference type="RefSeq" id="WP_039286662.1">
    <property type="nucleotide sequence ID" value="NZ_JTDI01000005.1"/>
</dbReference>
<comment type="caution">
    <text evidence="3">The sequence shown here is derived from an EMBL/GenBank/DDBJ whole genome shotgun (WGS) entry which is preliminary data.</text>
</comment>
<dbReference type="Proteomes" id="UP000031057">
    <property type="component" value="Unassembled WGS sequence"/>
</dbReference>
<gene>
    <name evidence="3" type="ORF">LK12_17520</name>
</gene>
<dbReference type="STRING" id="1348853.LK12_17520"/>
<proteinExistence type="predicted"/>
<feature type="signal peptide" evidence="2">
    <location>
        <begin position="1"/>
        <end position="25"/>
    </location>
</feature>
<feature type="region of interest" description="Disordered" evidence="1">
    <location>
        <begin position="39"/>
        <end position="59"/>
    </location>
</feature>
<dbReference type="SUPFAM" id="SSF63829">
    <property type="entry name" value="Calcium-dependent phosphotriesterase"/>
    <property type="match status" value="1"/>
</dbReference>
<keyword evidence="2" id="KW-0732">Signal</keyword>
<dbReference type="AlphaFoldDB" id="A0A0B1ZM25"/>
<evidence type="ECO:0000313" key="4">
    <source>
        <dbReference type="Proteomes" id="UP000031057"/>
    </source>
</evidence>
<accession>A0A0B1ZM25</accession>
<organism evidence="3 4">
    <name type="scientific">Novosphingobium malaysiense</name>
    <dbReference type="NCBI Taxonomy" id="1348853"/>
    <lineage>
        <taxon>Bacteria</taxon>
        <taxon>Pseudomonadati</taxon>
        <taxon>Pseudomonadota</taxon>
        <taxon>Alphaproteobacteria</taxon>
        <taxon>Sphingomonadales</taxon>
        <taxon>Sphingomonadaceae</taxon>
        <taxon>Novosphingobium</taxon>
    </lineage>
</organism>
<keyword evidence="4" id="KW-1185">Reference proteome</keyword>